<dbReference type="Proteomes" id="UP000232323">
    <property type="component" value="Unassembled WGS sequence"/>
</dbReference>
<dbReference type="EMBL" id="BEGY01000167">
    <property type="protein sequence ID" value="GAX85403.1"/>
    <property type="molecule type" value="Genomic_DNA"/>
</dbReference>
<dbReference type="OrthoDB" id="10682632at2759"/>
<proteinExistence type="predicted"/>
<dbReference type="InterPro" id="IPR016024">
    <property type="entry name" value="ARM-type_fold"/>
</dbReference>
<gene>
    <name evidence="2" type="ORF">CEUSTIGMA_g12819.t1</name>
</gene>
<reference evidence="2 3" key="1">
    <citation type="submission" date="2017-08" db="EMBL/GenBank/DDBJ databases">
        <title>Acidophilic green algal genome provides insights into adaptation to an acidic environment.</title>
        <authorList>
            <person name="Hirooka S."/>
            <person name="Hirose Y."/>
            <person name="Kanesaki Y."/>
            <person name="Higuchi S."/>
            <person name="Fujiwara T."/>
            <person name="Onuma R."/>
            <person name="Era A."/>
            <person name="Ohbayashi R."/>
            <person name="Uzuka A."/>
            <person name="Nozaki H."/>
            <person name="Yoshikawa H."/>
            <person name="Miyagishima S.Y."/>
        </authorList>
    </citation>
    <scope>NUCLEOTIDE SEQUENCE [LARGE SCALE GENOMIC DNA]</scope>
    <source>
        <strain evidence="2 3">NIES-2499</strain>
    </source>
</reference>
<dbReference type="Gene3D" id="1.25.10.10">
    <property type="entry name" value="Leucine-rich Repeat Variant"/>
    <property type="match status" value="1"/>
</dbReference>
<feature type="region of interest" description="Disordered" evidence="1">
    <location>
        <begin position="796"/>
        <end position="824"/>
    </location>
</feature>
<evidence type="ECO:0000313" key="2">
    <source>
        <dbReference type="EMBL" id="GAX85403.1"/>
    </source>
</evidence>
<protein>
    <recommendedName>
        <fullName evidence="4">PUM-HD domain-containing protein</fullName>
    </recommendedName>
</protein>
<dbReference type="InterPro" id="IPR011989">
    <property type="entry name" value="ARM-like"/>
</dbReference>
<accession>A0A250XQV4</accession>
<dbReference type="AlphaFoldDB" id="A0A250XQV4"/>
<keyword evidence="3" id="KW-1185">Reference proteome</keyword>
<evidence type="ECO:0000256" key="1">
    <source>
        <dbReference type="SAM" id="MobiDB-lite"/>
    </source>
</evidence>
<organism evidence="2 3">
    <name type="scientific">Chlamydomonas eustigma</name>
    <dbReference type="NCBI Taxonomy" id="1157962"/>
    <lineage>
        <taxon>Eukaryota</taxon>
        <taxon>Viridiplantae</taxon>
        <taxon>Chlorophyta</taxon>
        <taxon>core chlorophytes</taxon>
        <taxon>Chlorophyceae</taxon>
        <taxon>CS clade</taxon>
        <taxon>Chlamydomonadales</taxon>
        <taxon>Chlamydomonadaceae</taxon>
        <taxon>Chlamydomonas</taxon>
    </lineage>
</organism>
<evidence type="ECO:0008006" key="4">
    <source>
        <dbReference type="Google" id="ProtNLM"/>
    </source>
</evidence>
<name>A0A250XQV4_9CHLO</name>
<evidence type="ECO:0000313" key="3">
    <source>
        <dbReference type="Proteomes" id="UP000232323"/>
    </source>
</evidence>
<dbReference type="STRING" id="1157962.A0A250XQV4"/>
<dbReference type="SUPFAM" id="SSF48371">
    <property type="entry name" value="ARM repeat"/>
    <property type="match status" value="1"/>
</dbReference>
<sequence length="1063" mass="114959">MSHAEDQWNYVQPKASTKMSLNQESSWRQVGSSTSIPRGYVVVPVDEAGVVVILVNEAGVVVIPVDETGVVVIPVDETGVVVIPVDETGVVVIPVDEAGVVVIPVDVAGVVVILVDEAGVVVILVDEAGVVVIPVDETGVVVIPVDETGVSDRSVKIPWGSDKEVQGPLRSILENVRQRLGSAFPAADAMKANIYWTAAITTQKIEPALTEAVVSALPLAFREELDAIYCLLEPQAPLALRVSHTSKIVQFLMDHGRPDQISTLLGCCKGRVMRLAKSSYGMYSLCKAFMLSDASQKALLATELSASVERILEAPTATYVFQHAILHLPRELISKVLVHTAENCTTYISNPRDTHLLQALITRGGPEITLMVVQRLGPLFYSLLEMSLNAGGVLKSLLEALAQLPVCLERQQAAGTVLEAVMAQSQQLSNVMLTDGGSGALDALLLSCVGQQGKKLIKTLRGAVNEIKQSRPKVRGLSKIDGIVRGHEELLQVQVQKEQNLHYEQYQQQQQQQQHLEQADDSICADSEIQLVNNHDVEGFQGLHILDASLGAASIEPHLMIEEEEEDAASKERFREWERAQIQRMLKERQLELQSSAIEHDNNPSGLNAQRAEDEAVEGPGGVDSSRIIHYGSEDGGCHSAVQNDRASHYEGRAMELHQSQSRDEGEAVKLEGGGYQGVSAAHSEGGLPEVTSLTMPDEGLVAQQTTLAADLDILYPLTSPQPPLMPDSGIRRDQVYISKAALMTSTAGTDVNIQASHNIFSFNNRTSPSSAESVIQQKAVQQPLMSHLPMHSTVLNPTYLNQDSPVNSQQPQPLQPVSLSSTQQHQLQQLQSQLLQSSSLQPTAQLQPTQHPLSPEMHHHLGSAMQLQQPVLMQQLLMHQQQVLGKQQTQAILQQQYPGLPHTQLLLLPYPVPVPVVLQQQQHLPPVTNALPASIEALNASTAYFGSHFTGSIPSQNVGPVASSSLITSAPTFSSASSLTSTALQQRAPQVMRPLVIQAAQVPTGSTVERLPQQVSMQATKAMTGSGTLFSNDFPLAARSSLPTRYMSPLEMMHAAALAKQV</sequence>
<feature type="compositionally biased region" description="Low complexity" evidence="1">
    <location>
        <begin position="805"/>
        <end position="824"/>
    </location>
</feature>
<comment type="caution">
    <text evidence="2">The sequence shown here is derived from an EMBL/GenBank/DDBJ whole genome shotgun (WGS) entry which is preliminary data.</text>
</comment>